<dbReference type="PANTHER" id="PTHR44520:SF2">
    <property type="entry name" value="RESPONSE REGULATOR RCP1"/>
    <property type="match status" value="1"/>
</dbReference>
<gene>
    <name evidence="3" type="ORF">J3U87_24780</name>
</gene>
<feature type="domain" description="Response regulatory" evidence="2">
    <location>
        <begin position="8"/>
        <end position="129"/>
    </location>
</feature>
<dbReference type="PROSITE" id="PS50110">
    <property type="entry name" value="RESPONSE_REGULATORY"/>
    <property type="match status" value="1"/>
</dbReference>
<dbReference type="InterPro" id="IPR052893">
    <property type="entry name" value="TCS_response_regulator"/>
</dbReference>
<dbReference type="EMBL" id="CP071793">
    <property type="protein sequence ID" value="QTD48810.1"/>
    <property type="molecule type" value="Genomic_DNA"/>
</dbReference>
<evidence type="ECO:0000313" key="4">
    <source>
        <dbReference type="Proteomes" id="UP000663929"/>
    </source>
</evidence>
<dbReference type="InterPro" id="IPR001789">
    <property type="entry name" value="Sig_transdc_resp-reg_receiver"/>
</dbReference>
<evidence type="ECO:0000313" key="3">
    <source>
        <dbReference type="EMBL" id="QTD48810.1"/>
    </source>
</evidence>
<feature type="modified residue" description="4-aspartylphosphate" evidence="1">
    <location>
        <position position="62"/>
    </location>
</feature>
<accession>A0A8A4TGY2</accession>
<dbReference type="Gene3D" id="3.40.50.2300">
    <property type="match status" value="1"/>
</dbReference>
<dbReference type="CDD" id="cd17557">
    <property type="entry name" value="REC_Rcp-like"/>
    <property type="match status" value="1"/>
</dbReference>
<dbReference type="Pfam" id="PF00072">
    <property type="entry name" value="Response_reg"/>
    <property type="match status" value="1"/>
</dbReference>
<dbReference type="RefSeq" id="WP_237378461.1">
    <property type="nucleotide sequence ID" value="NZ_CP071793.1"/>
</dbReference>
<keyword evidence="4" id="KW-1185">Reference proteome</keyword>
<organism evidence="3 4">
    <name type="scientific">Sulfidibacter corallicola</name>
    <dbReference type="NCBI Taxonomy" id="2818388"/>
    <lineage>
        <taxon>Bacteria</taxon>
        <taxon>Pseudomonadati</taxon>
        <taxon>Acidobacteriota</taxon>
        <taxon>Holophagae</taxon>
        <taxon>Acanthopleuribacterales</taxon>
        <taxon>Acanthopleuribacteraceae</taxon>
        <taxon>Sulfidibacter</taxon>
    </lineage>
</organism>
<protein>
    <submittedName>
        <fullName evidence="3">Response regulator</fullName>
    </submittedName>
</protein>
<dbReference type="SMART" id="SM00448">
    <property type="entry name" value="REC"/>
    <property type="match status" value="1"/>
</dbReference>
<dbReference type="PANTHER" id="PTHR44520">
    <property type="entry name" value="RESPONSE REGULATOR RCP1-RELATED"/>
    <property type="match status" value="1"/>
</dbReference>
<name>A0A8A4TGY2_SULCO</name>
<dbReference type="AlphaFoldDB" id="A0A8A4TGY2"/>
<sequence length="151" mass="17337">MKKTADVHLLLIEDDDVDAMDIQRGFRKARIANPIIRAIDGQQAKELLTTGQVPAPFLIMMDIKMPRMDGHEFLRWLRDDPTYQDSIVFVLTTSHNDRDINKCYKHNIAGYFIKSETGKGFLDVVNLLDGFWRIVQFPFPKATSDPEEVPS</sequence>
<keyword evidence="1" id="KW-0597">Phosphoprotein</keyword>
<dbReference type="KEGG" id="scor:J3U87_24780"/>
<dbReference type="InterPro" id="IPR011006">
    <property type="entry name" value="CheY-like_superfamily"/>
</dbReference>
<dbReference type="GO" id="GO:0000160">
    <property type="term" value="P:phosphorelay signal transduction system"/>
    <property type="evidence" value="ECO:0007669"/>
    <property type="project" value="InterPro"/>
</dbReference>
<dbReference type="SUPFAM" id="SSF52172">
    <property type="entry name" value="CheY-like"/>
    <property type="match status" value="1"/>
</dbReference>
<proteinExistence type="predicted"/>
<reference evidence="3" key="1">
    <citation type="submission" date="2021-03" db="EMBL/GenBank/DDBJ databases">
        <title>Acanthopleuribacteraceae sp. M133.</title>
        <authorList>
            <person name="Wang G."/>
        </authorList>
    </citation>
    <scope>NUCLEOTIDE SEQUENCE</scope>
    <source>
        <strain evidence="3">M133</strain>
    </source>
</reference>
<dbReference type="Proteomes" id="UP000663929">
    <property type="component" value="Chromosome"/>
</dbReference>
<evidence type="ECO:0000256" key="1">
    <source>
        <dbReference type="PROSITE-ProRule" id="PRU00169"/>
    </source>
</evidence>
<evidence type="ECO:0000259" key="2">
    <source>
        <dbReference type="PROSITE" id="PS50110"/>
    </source>
</evidence>